<gene>
    <name evidence="3" type="primary">PDK4</name>
    <name evidence="3" type="ORF">AK812_SmicGene22580</name>
</gene>
<proteinExistence type="inferred from homology"/>
<dbReference type="Gene3D" id="3.30.565.10">
    <property type="entry name" value="Histidine kinase-like ATPase, C-terminal domain"/>
    <property type="match status" value="1"/>
</dbReference>
<comment type="subcellular location">
    <subcellularLocation>
        <location evidence="1">Mitochondrion matrix</location>
    </subcellularLocation>
</comment>
<keyword evidence="1" id="KW-0547">Nucleotide-binding</keyword>
<protein>
    <recommendedName>
        <fullName evidence="1">Protein-serine/threonine kinase</fullName>
        <ecNumber evidence="1">2.7.11.-</ecNumber>
    </recommendedName>
</protein>
<evidence type="ECO:0000313" key="3">
    <source>
        <dbReference type="EMBL" id="OLP95304.1"/>
    </source>
</evidence>
<dbReference type="Pfam" id="PF02518">
    <property type="entry name" value="HATPase_c"/>
    <property type="match status" value="1"/>
</dbReference>
<accession>A0A1Q9DJF5</accession>
<comment type="caution">
    <text evidence="3">The sequence shown here is derived from an EMBL/GenBank/DDBJ whole genome shotgun (WGS) entry which is preliminary data.</text>
</comment>
<sequence>MAEVESGPHRCQIEAENASGDIEFCHVPRYLFYIMEELLSNSARAAAQREEGPSGSAIKVSLCADDSQVVIRISDRAGGIPSSCASKVWSYVYTTAADAPHGGQRRHSLPGPWAVCEDSPVAGRGIGLPLCRLYALYLGGSLHLMNLPGLGVDAYLFLNRIEPQDALDSLQC</sequence>
<comment type="similarity">
    <text evidence="1">Belongs to the PDK/BCKDK protein kinase family.</text>
</comment>
<reference evidence="3 4" key="1">
    <citation type="submission" date="2016-02" db="EMBL/GenBank/DDBJ databases">
        <title>Genome analysis of coral dinoflagellate symbionts highlights evolutionary adaptations to a symbiotic lifestyle.</title>
        <authorList>
            <person name="Aranda M."/>
            <person name="Li Y."/>
            <person name="Liew Y.J."/>
            <person name="Baumgarten S."/>
            <person name="Simakov O."/>
            <person name="Wilson M."/>
            <person name="Piel J."/>
            <person name="Ashoor H."/>
            <person name="Bougouffa S."/>
            <person name="Bajic V.B."/>
            <person name="Ryu T."/>
            <person name="Ravasi T."/>
            <person name="Bayer T."/>
            <person name="Micklem G."/>
            <person name="Kim H."/>
            <person name="Bhak J."/>
            <person name="Lajeunesse T.C."/>
            <person name="Voolstra C.R."/>
        </authorList>
    </citation>
    <scope>NUCLEOTIDE SEQUENCE [LARGE SCALE GENOMIC DNA]</scope>
    <source>
        <strain evidence="3 4">CCMP2467</strain>
    </source>
</reference>
<dbReference type="PANTHER" id="PTHR11947">
    <property type="entry name" value="PYRUVATE DEHYDROGENASE KINASE"/>
    <property type="match status" value="1"/>
</dbReference>
<keyword evidence="4" id="KW-1185">Reference proteome</keyword>
<keyword evidence="1" id="KW-0808">Transferase</keyword>
<dbReference type="GO" id="GO:0005524">
    <property type="term" value="F:ATP binding"/>
    <property type="evidence" value="ECO:0007669"/>
    <property type="project" value="UniProtKB-UniRule"/>
</dbReference>
<dbReference type="AlphaFoldDB" id="A0A1Q9DJF5"/>
<dbReference type="InterPro" id="IPR039028">
    <property type="entry name" value="BCKD/PDK"/>
</dbReference>
<dbReference type="SUPFAM" id="SSF55874">
    <property type="entry name" value="ATPase domain of HSP90 chaperone/DNA topoisomerase II/histidine kinase"/>
    <property type="match status" value="1"/>
</dbReference>
<evidence type="ECO:0000256" key="1">
    <source>
        <dbReference type="RuleBase" id="RU366032"/>
    </source>
</evidence>
<organism evidence="3 4">
    <name type="scientific">Symbiodinium microadriaticum</name>
    <name type="common">Dinoflagellate</name>
    <name type="synonym">Zooxanthella microadriatica</name>
    <dbReference type="NCBI Taxonomy" id="2951"/>
    <lineage>
        <taxon>Eukaryota</taxon>
        <taxon>Sar</taxon>
        <taxon>Alveolata</taxon>
        <taxon>Dinophyceae</taxon>
        <taxon>Suessiales</taxon>
        <taxon>Symbiodiniaceae</taxon>
        <taxon>Symbiodinium</taxon>
    </lineage>
</organism>
<dbReference type="OrthoDB" id="447474at2759"/>
<dbReference type="Proteomes" id="UP000186817">
    <property type="component" value="Unassembled WGS sequence"/>
</dbReference>
<dbReference type="GO" id="GO:0010906">
    <property type="term" value="P:regulation of glucose metabolic process"/>
    <property type="evidence" value="ECO:0007669"/>
    <property type="project" value="TreeGrafter"/>
</dbReference>
<keyword evidence="1 3" id="KW-0418">Kinase</keyword>
<dbReference type="OMA" id="MRATCEY"/>
<dbReference type="GO" id="GO:0004740">
    <property type="term" value="F:pyruvate dehydrogenase (acetyl-transferring) kinase activity"/>
    <property type="evidence" value="ECO:0007669"/>
    <property type="project" value="TreeGrafter"/>
</dbReference>
<dbReference type="EMBL" id="LSRX01000509">
    <property type="protein sequence ID" value="OLP95304.1"/>
    <property type="molecule type" value="Genomic_DNA"/>
</dbReference>
<dbReference type="InterPro" id="IPR036890">
    <property type="entry name" value="HATPase_C_sf"/>
</dbReference>
<keyword evidence="3" id="KW-0670">Pyruvate</keyword>
<evidence type="ECO:0000313" key="4">
    <source>
        <dbReference type="Proteomes" id="UP000186817"/>
    </source>
</evidence>
<keyword evidence="1" id="KW-0496">Mitochondrion</keyword>
<dbReference type="PROSITE" id="PS50109">
    <property type="entry name" value="HIS_KIN"/>
    <property type="match status" value="1"/>
</dbReference>
<keyword evidence="1" id="KW-0067">ATP-binding</keyword>
<dbReference type="InterPro" id="IPR003594">
    <property type="entry name" value="HATPase_dom"/>
</dbReference>
<dbReference type="EC" id="2.7.11.-" evidence="1"/>
<evidence type="ECO:0000259" key="2">
    <source>
        <dbReference type="PROSITE" id="PS50109"/>
    </source>
</evidence>
<dbReference type="GO" id="GO:0005759">
    <property type="term" value="C:mitochondrial matrix"/>
    <property type="evidence" value="ECO:0007669"/>
    <property type="project" value="UniProtKB-SubCell"/>
</dbReference>
<dbReference type="InterPro" id="IPR005467">
    <property type="entry name" value="His_kinase_dom"/>
</dbReference>
<feature type="domain" description="Histidine kinase" evidence="2">
    <location>
        <begin position="31"/>
        <end position="162"/>
    </location>
</feature>
<name>A0A1Q9DJF5_SYMMI</name>